<protein>
    <submittedName>
        <fullName evidence="1">Uncharacterized protein</fullName>
    </submittedName>
</protein>
<sequence length="135" mass="14607">MEQGIKGVKMALSVLTEYYAKSDKAHDAALGSGSGIIGLLEVVESDFTKGLAEYEGAEESAQAEYDQETKDIEIETAAKDQDVKYKVKESKDLDKATAEATSDRSGVQTELAAVNKYLGSLHAECDETADTYQEQ</sequence>
<feature type="non-terminal residue" evidence="1">
    <location>
        <position position="135"/>
    </location>
</feature>
<name>A0ABN9SFB4_9DINO</name>
<evidence type="ECO:0000313" key="1">
    <source>
        <dbReference type="EMBL" id="CAK0830760.1"/>
    </source>
</evidence>
<proteinExistence type="predicted"/>
<organism evidence="1 2">
    <name type="scientific">Prorocentrum cordatum</name>
    <dbReference type="NCBI Taxonomy" id="2364126"/>
    <lineage>
        <taxon>Eukaryota</taxon>
        <taxon>Sar</taxon>
        <taxon>Alveolata</taxon>
        <taxon>Dinophyceae</taxon>
        <taxon>Prorocentrales</taxon>
        <taxon>Prorocentraceae</taxon>
        <taxon>Prorocentrum</taxon>
    </lineage>
</organism>
<dbReference type="EMBL" id="CAUYUJ010011005">
    <property type="protein sequence ID" value="CAK0830760.1"/>
    <property type="molecule type" value="Genomic_DNA"/>
</dbReference>
<dbReference type="Proteomes" id="UP001189429">
    <property type="component" value="Unassembled WGS sequence"/>
</dbReference>
<reference evidence="1" key="1">
    <citation type="submission" date="2023-10" db="EMBL/GenBank/DDBJ databases">
        <authorList>
            <person name="Chen Y."/>
            <person name="Shah S."/>
            <person name="Dougan E. K."/>
            <person name="Thang M."/>
            <person name="Chan C."/>
        </authorList>
    </citation>
    <scope>NUCLEOTIDE SEQUENCE [LARGE SCALE GENOMIC DNA]</scope>
</reference>
<comment type="caution">
    <text evidence="1">The sequence shown here is derived from an EMBL/GenBank/DDBJ whole genome shotgun (WGS) entry which is preliminary data.</text>
</comment>
<accession>A0ABN9SFB4</accession>
<evidence type="ECO:0000313" key="2">
    <source>
        <dbReference type="Proteomes" id="UP001189429"/>
    </source>
</evidence>
<keyword evidence="2" id="KW-1185">Reference proteome</keyword>
<gene>
    <name evidence="1" type="ORF">PCOR1329_LOCUS29300</name>
</gene>